<evidence type="ECO:0000313" key="2">
    <source>
        <dbReference type="EMBL" id="GAA4499932.1"/>
    </source>
</evidence>
<name>A0ABP8QAE6_9ACTN</name>
<dbReference type="Proteomes" id="UP001500503">
    <property type="component" value="Unassembled WGS sequence"/>
</dbReference>
<dbReference type="PANTHER" id="PTHR35400">
    <property type="entry name" value="SLR1083 PROTEIN"/>
    <property type="match status" value="1"/>
</dbReference>
<dbReference type="InterPro" id="IPR011335">
    <property type="entry name" value="Restrct_endonuc-II-like"/>
</dbReference>
<dbReference type="Pfam" id="PF05685">
    <property type="entry name" value="Uma2"/>
    <property type="match status" value="1"/>
</dbReference>
<accession>A0ABP8QAE6</accession>
<organism evidence="2 3">
    <name type="scientific">Actinoallomurus oryzae</name>
    <dbReference type="NCBI Taxonomy" id="502180"/>
    <lineage>
        <taxon>Bacteria</taxon>
        <taxon>Bacillati</taxon>
        <taxon>Actinomycetota</taxon>
        <taxon>Actinomycetes</taxon>
        <taxon>Streptosporangiales</taxon>
        <taxon>Thermomonosporaceae</taxon>
        <taxon>Actinoallomurus</taxon>
    </lineage>
</organism>
<evidence type="ECO:0000313" key="3">
    <source>
        <dbReference type="Proteomes" id="UP001500503"/>
    </source>
</evidence>
<dbReference type="PANTHER" id="PTHR35400:SF3">
    <property type="entry name" value="SLL1072 PROTEIN"/>
    <property type="match status" value="1"/>
</dbReference>
<dbReference type="CDD" id="cd06260">
    <property type="entry name" value="DUF820-like"/>
    <property type="match status" value="1"/>
</dbReference>
<proteinExistence type="predicted"/>
<feature type="domain" description="Putative restriction endonuclease" evidence="1">
    <location>
        <begin position="16"/>
        <end position="164"/>
    </location>
</feature>
<comment type="caution">
    <text evidence="2">The sequence shown here is derived from an EMBL/GenBank/DDBJ whole genome shotgun (WGS) entry which is preliminary data.</text>
</comment>
<protein>
    <submittedName>
        <fullName evidence="2">Uma2 family endonuclease</fullName>
    </submittedName>
</protein>
<keyword evidence="3" id="KW-1185">Reference proteome</keyword>
<keyword evidence="2" id="KW-0540">Nuclease</keyword>
<keyword evidence="2" id="KW-0378">Hydrolase</keyword>
<dbReference type="Gene3D" id="3.90.1570.10">
    <property type="entry name" value="tt1808, chain A"/>
    <property type="match status" value="1"/>
</dbReference>
<evidence type="ECO:0000259" key="1">
    <source>
        <dbReference type="Pfam" id="PF05685"/>
    </source>
</evidence>
<dbReference type="InterPro" id="IPR012296">
    <property type="entry name" value="Nuclease_put_TT1808"/>
</dbReference>
<reference evidence="3" key="1">
    <citation type="journal article" date="2019" name="Int. J. Syst. Evol. Microbiol.">
        <title>The Global Catalogue of Microorganisms (GCM) 10K type strain sequencing project: providing services to taxonomists for standard genome sequencing and annotation.</title>
        <authorList>
            <consortium name="The Broad Institute Genomics Platform"/>
            <consortium name="The Broad Institute Genome Sequencing Center for Infectious Disease"/>
            <person name="Wu L."/>
            <person name="Ma J."/>
        </authorList>
    </citation>
    <scope>NUCLEOTIDE SEQUENCE [LARGE SCALE GENOMIC DNA]</scope>
    <source>
        <strain evidence="3">JCM 17933</strain>
    </source>
</reference>
<keyword evidence="2" id="KW-0255">Endonuclease</keyword>
<dbReference type="InterPro" id="IPR008538">
    <property type="entry name" value="Uma2"/>
</dbReference>
<gene>
    <name evidence="2" type="ORF">GCM10023191_047660</name>
</gene>
<dbReference type="GO" id="GO:0004519">
    <property type="term" value="F:endonuclease activity"/>
    <property type="evidence" value="ECO:0007669"/>
    <property type="project" value="UniProtKB-KW"/>
</dbReference>
<dbReference type="EMBL" id="BAABHF010000024">
    <property type="protein sequence ID" value="GAA4499932.1"/>
    <property type="molecule type" value="Genomic_DNA"/>
</dbReference>
<dbReference type="SUPFAM" id="SSF52980">
    <property type="entry name" value="Restriction endonuclease-like"/>
    <property type="match status" value="1"/>
</dbReference>
<sequence length="189" mass="21444">MPEWIYPGPENGWTADDLDALPPDAPRRVELIDGALVLLSPQTKFHMLVVNLLTDSQAGIRPPAGLTVVREMTVKLGLRQRPEPDVMVVADDALDDLDRTYYLPEDVRLVVEVVSPDSEDRDRFTKPIKYAEAGIRFLWRVERDGRRPVVYTYELDPSIRAYVPTGVHHARLRTDIGFDVDLSLELGRL</sequence>